<feature type="domain" description="GTD-binding" evidence="8">
    <location>
        <begin position="636"/>
        <end position="727"/>
    </location>
</feature>
<evidence type="ECO:0000256" key="4">
    <source>
        <dbReference type="ARBA" id="ARBA00023136"/>
    </source>
</evidence>
<evidence type="ECO:0000256" key="5">
    <source>
        <dbReference type="SAM" id="Coils"/>
    </source>
</evidence>
<feature type="transmembrane region" description="Helical" evidence="7">
    <location>
        <begin position="21"/>
        <end position="45"/>
    </location>
</feature>
<comment type="subcellular location">
    <subcellularLocation>
        <location evidence="1">Membrane</location>
        <topology evidence="1">Single-pass membrane protein</topology>
    </subcellularLocation>
</comment>
<dbReference type="Pfam" id="PF04576">
    <property type="entry name" value="Zein-binding"/>
    <property type="match status" value="1"/>
</dbReference>
<evidence type="ECO:0000256" key="1">
    <source>
        <dbReference type="ARBA" id="ARBA00004167"/>
    </source>
</evidence>
<keyword evidence="5" id="KW-0175">Coiled coil</keyword>
<sequence>MATSGTSSVKSQKKCQRVKSALESAVLEWLLICMLFIDAILSYLITKFACYYELQTPCLLCSRLDHILGNKKLKYYWDLICGEHKLEISTLVLCHAHGKLVDVHGMCETCLFSFATINKSNAETYRLLVGKLGEGSSFGLNEDPLLENHTSSPRHCSCCNEPWIPKGYSEKLMQTKIVGSESADFDGLLSGDVEYEQDNLKNIEQSLSGGATHQRINSGPDHLSHIGYAELNINSDNESEVMFSDDDNDSNARNCEISPSEDIAVVQNEPRIITLADDLASEKLIDAVTAPQIPISISLGQPDLVHYPEVTSVSPTVAMGHCFAEFDRLQAEVKSDPSVFPELISTDEVPPSKIASKGSPVEVSGESKRSFLADVPQSLNAKEMLVDASTESTLISVEDVHSSSVARETPLEASEKSKLIFADDVHQSSENKYTPAHGTNSKPVSVVDVLPLSSAVETPVQGLEENCIARTEEIWQTAATDCEEICKTRTISATMIETAAETNPVSSDSGPQMPNLLDLSDAYKLAIGSRGRQLSDALAEQWIGKDSSRLGDDLKLILSQLSAAREHSLNDTSPRVPMSPGVSMSPKLSLNCDELKNLDASSVIGMQILQRRISLERNESLLSLDGSMVSEIEGESVVDRLKRQIEHDKKLLSALYKELEEERNASAIAANQTMAMITRLQEEKAAFQMEALQYLRMMEEQAEYDMELLVEKEKELKDLEAELEFYRNNLPSESLLKDTKEHISEMKTKDIKEEHSEVSSIEVTASTPTEKPDIRSNVEGRDMACGDKTTDACEEKRYFDAPL</sequence>
<dbReference type="PROSITE" id="PS51775">
    <property type="entry name" value="GTD_BINDING"/>
    <property type="match status" value="1"/>
</dbReference>
<dbReference type="PANTHER" id="PTHR31448">
    <property type="entry name" value="MYOSIN-BINDING PROTEIN 2"/>
    <property type="match status" value="1"/>
</dbReference>
<dbReference type="Gramene" id="Manes.09G150400.11.v8.1">
    <property type="protein sequence ID" value="Manes.09G150400.11.v8.1.CDS"/>
    <property type="gene ID" value="Manes.09G150400.v8.1"/>
</dbReference>
<dbReference type="EMBL" id="CM004395">
    <property type="protein sequence ID" value="OAY42063.1"/>
    <property type="molecule type" value="Genomic_DNA"/>
</dbReference>
<dbReference type="PANTHER" id="PTHR31448:SF32">
    <property type="entry name" value="MYOSIN-BINDING PROTEIN 1"/>
    <property type="match status" value="1"/>
</dbReference>
<evidence type="ECO:0000256" key="3">
    <source>
        <dbReference type="ARBA" id="ARBA00022989"/>
    </source>
</evidence>
<dbReference type="GO" id="GO:0080115">
    <property type="term" value="F:myosin XI tail binding"/>
    <property type="evidence" value="ECO:0007669"/>
    <property type="project" value="UniProtKB-ARBA"/>
</dbReference>
<reference evidence="9 10" key="1">
    <citation type="submission" date="2016-02" db="EMBL/GenBank/DDBJ databases">
        <title>WGS assembly of Manihot esculenta.</title>
        <authorList>
            <person name="Bredeson J.V."/>
            <person name="Prochnik S.E."/>
            <person name="Lyons J.B."/>
            <person name="Schmutz J."/>
            <person name="Grimwood J."/>
            <person name="Vrebalov J."/>
            <person name="Bart R.S."/>
            <person name="Amuge T."/>
            <person name="Ferguson M.E."/>
            <person name="Green R."/>
            <person name="Putnam N."/>
            <person name="Stites J."/>
            <person name="Rounsley S."/>
            <person name="Rokhsar D.S."/>
        </authorList>
    </citation>
    <scope>NUCLEOTIDE SEQUENCE [LARGE SCALE GENOMIC DNA]</scope>
    <source>
        <strain evidence="10">cv. AM560-2</strain>
        <tissue evidence="9">Leaf</tissue>
    </source>
</reference>
<dbReference type="OMA" id="SMCERCS"/>
<keyword evidence="4 7" id="KW-0472">Membrane</keyword>
<dbReference type="AlphaFoldDB" id="A0A251K7F3"/>
<evidence type="ECO:0000256" key="6">
    <source>
        <dbReference type="SAM" id="MobiDB-lite"/>
    </source>
</evidence>
<dbReference type="InterPro" id="IPR039306">
    <property type="entry name" value="MYOB"/>
</dbReference>
<keyword evidence="3 7" id="KW-1133">Transmembrane helix</keyword>
<dbReference type="OrthoDB" id="1047602at2759"/>
<organism evidence="9 10">
    <name type="scientific">Manihot esculenta</name>
    <name type="common">Cassava</name>
    <name type="synonym">Jatropha manihot</name>
    <dbReference type="NCBI Taxonomy" id="3983"/>
    <lineage>
        <taxon>Eukaryota</taxon>
        <taxon>Viridiplantae</taxon>
        <taxon>Streptophyta</taxon>
        <taxon>Embryophyta</taxon>
        <taxon>Tracheophyta</taxon>
        <taxon>Spermatophyta</taxon>
        <taxon>Magnoliopsida</taxon>
        <taxon>eudicotyledons</taxon>
        <taxon>Gunneridae</taxon>
        <taxon>Pentapetalae</taxon>
        <taxon>rosids</taxon>
        <taxon>fabids</taxon>
        <taxon>Malpighiales</taxon>
        <taxon>Euphorbiaceae</taxon>
        <taxon>Crotonoideae</taxon>
        <taxon>Manihoteae</taxon>
        <taxon>Manihot</taxon>
    </lineage>
</organism>
<dbReference type="GO" id="GO:0016020">
    <property type="term" value="C:membrane"/>
    <property type="evidence" value="ECO:0007669"/>
    <property type="project" value="UniProtKB-SubCell"/>
</dbReference>
<dbReference type="EMBL" id="CM004395">
    <property type="protein sequence ID" value="OAY42058.1"/>
    <property type="molecule type" value="Genomic_DNA"/>
</dbReference>
<dbReference type="Proteomes" id="UP000091857">
    <property type="component" value="Chromosome 9"/>
</dbReference>
<evidence type="ECO:0000259" key="8">
    <source>
        <dbReference type="PROSITE" id="PS51775"/>
    </source>
</evidence>
<feature type="coiled-coil region" evidence="5">
    <location>
        <begin position="702"/>
        <end position="729"/>
    </location>
</feature>
<evidence type="ECO:0000256" key="2">
    <source>
        <dbReference type="ARBA" id="ARBA00022692"/>
    </source>
</evidence>
<protein>
    <recommendedName>
        <fullName evidence="8">GTD-binding domain-containing protein</fullName>
    </recommendedName>
</protein>
<dbReference type="Gramene" id="Manes.09G150400.9.v8.1">
    <property type="protein sequence ID" value="Manes.09G150400.9.v8.1.CDS"/>
    <property type="gene ID" value="Manes.09G150400.v8.1"/>
</dbReference>
<dbReference type="InterPro" id="IPR007656">
    <property type="entry name" value="GTD-bd"/>
</dbReference>
<evidence type="ECO:0000256" key="7">
    <source>
        <dbReference type="SAM" id="Phobius"/>
    </source>
</evidence>
<gene>
    <name evidence="9" type="ORF">MANES_09G150400</name>
</gene>
<name>A0A251K7F3_MANES</name>
<dbReference type="STRING" id="3983.A0A251K7F3"/>
<keyword evidence="2 7" id="KW-0812">Transmembrane</keyword>
<feature type="region of interest" description="Disordered" evidence="6">
    <location>
        <begin position="750"/>
        <end position="789"/>
    </location>
</feature>
<dbReference type="Gramene" id="Manes.09G150400.15.v8.1">
    <property type="protein sequence ID" value="Manes.09G150400.15.v8.1.CDS"/>
    <property type="gene ID" value="Manes.09G150400.v8.1"/>
</dbReference>
<feature type="compositionally biased region" description="Basic and acidic residues" evidence="6">
    <location>
        <begin position="770"/>
        <end position="789"/>
    </location>
</feature>
<dbReference type="EMBL" id="CM004395">
    <property type="protein sequence ID" value="OAY42060.1"/>
    <property type="molecule type" value="Genomic_DNA"/>
</dbReference>
<evidence type="ECO:0000313" key="9">
    <source>
        <dbReference type="EMBL" id="OAY42058.1"/>
    </source>
</evidence>
<proteinExistence type="predicted"/>
<keyword evidence="10" id="KW-1185">Reference proteome</keyword>
<accession>A0A251K7F3</accession>
<dbReference type="EMBL" id="CM004395">
    <property type="protein sequence ID" value="OAY42059.1"/>
    <property type="molecule type" value="Genomic_DNA"/>
</dbReference>
<feature type="compositionally biased region" description="Polar residues" evidence="6">
    <location>
        <begin position="758"/>
        <end position="769"/>
    </location>
</feature>
<evidence type="ECO:0000313" key="10">
    <source>
        <dbReference type="Proteomes" id="UP000091857"/>
    </source>
</evidence>
<dbReference type="Gramene" id="Manes.09G150400.1.v8.1">
    <property type="protein sequence ID" value="Manes.09G150400.1.v8.1.CDS"/>
    <property type="gene ID" value="Manes.09G150400.v8.1"/>
</dbReference>